<organism evidence="8 9">
    <name type="scientific">Brevibacterium paucivorans</name>
    <dbReference type="NCBI Taxonomy" id="170994"/>
    <lineage>
        <taxon>Bacteria</taxon>
        <taxon>Bacillati</taxon>
        <taxon>Actinomycetota</taxon>
        <taxon>Actinomycetes</taxon>
        <taxon>Micrococcales</taxon>
        <taxon>Brevibacteriaceae</taxon>
        <taxon>Brevibacterium</taxon>
    </lineage>
</organism>
<evidence type="ECO:0000313" key="8">
    <source>
        <dbReference type="EMBL" id="PMD05418.1"/>
    </source>
</evidence>
<protein>
    <recommendedName>
        <fullName evidence="6">tRNA(Ile)-lysidine synthase</fullName>
        <ecNumber evidence="6">6.3.4.19</ecNumber>
    </recommendedName>
    <alternativeName>
        <fullName evidence="6">tRNA(Ile)-2-lysyl-cytidine synthase</fullName>
    </alternativeName>
    <alternativeName>
        <fullName evidence="6">tRNA(Ile)-lysidine synthetase</fullName>
    </alternativeName>
</protein>
<dbReference type="GO" id="GO:0006400">
    <property type="term" value="P:tRNA modification"/>
    <property type="evidence" value="ECO:0007669"/>
    <property type="project" value="UniProtKB-UniRule"/>
</dbReference>
<dbReference type="NCBIfam" id="TIGR02432">
    <property type="entry name" value="lysidine_TilS_N"/>
    <property type="match status" value="1"/>
</dbReference>
<proteinExistence type="inferred from homology"/>
<dbReference type="RefSeq" id="WP_102238453.1">
    <property type="nucleotide sequence ID" value="NZ_PNHK01000002.1"/>
</dbReference>
<feature type="binding site" evidence="6">
    <location>
        <begin position="33"/>
        <end position="38"/>
    </location>
    <ligand>
        <name>ATP</name>
        <dbReference type="ChEBI" id="CHEBI:30616"/>
    </ligand>
</feature>
<gene>
    <name evidence="6 8" type="primary">tilS</name>
    <name evidence="8" type="ORF">CJ199_05215</name>
</gene>
<evidence type="ECO:0000256" key="2">
    <source>
        <dbReference type="ARBA" id="ARBA00022694"/>
    </source>
</evidence>
<keyword evidence="6" id="KW-0963">Cytoplasm</keyword>
<comment type="function">
    <text evidence="6">Ligates lysine onto the cytidine present at position 34 of the AUA codon-specific tRNA(Ile) that contains the anticodon CAU, in an ATP-dependent manner. Cytidine is converted to lysidine, thus changing the amino acid specificity of the tRNA from methionine to isoleucine.</text>
</comment>
<dbReference type="GO" id="GO:0005524">
    <property type="term" value="F:ATP binding"/>
    <property type="evidence" value="ECO:0007669"/>
    <property type="project" value="UniProtKB-UniRule"/>
</dbReference>
<dbReference type="Gene3D" id="3.40.50.620">
    <property type="entry name" value="HUPs"/>
    <property type="match status" value="1"/>
</dbReference>
<comment type="subcellular location">
    <subcellularLocation>
        <location evidence="6">Cytoplasm</location>
    </subcellularLocation>
</comment>
<dbReference type="InterPro" id="IPR012094">
    <property type="entry name" value="tRNA_Ile_lys_synt"/>
</dbReference>
<evidence type="ECO:0000259" key="7">
    <source>
        <dbReference type="Pfam" id="PF01171"/>
    </source>
</evidence>
<dbReference type="Proteomes" id="UP000235598">
    <property type="component" value="Unassembled WGS sequence"/>
</dbReference>
<sequence length="326" mass="34819">MPRRPRLDPASAKIRKAVEDALEPGHTYLIAVSGGADSMSLAAACAFLTRKDYQFVAVTVDHGLQEESAEVAARAQRALTDLGLTATVETAEVTATSDGLEADARTARYAALDRAAKAHDTSGILLAHTQNDQAETVLLGLLRGSGARSLAGMRPRTGPYVRPLLGITRAETEAATTAQNIPVWNDPMNSDPSFTRVKVRTQLMPALAEVAGPGVYANLARTAHLLAMDSDELESQTDAQAHIRGDTLVSTAAELPAALRTRVIRDWLWQFSPTNEAGFHHVTAIDDLLTGARAGAVSCPPAAEVVRTRAGDVQFRRRDGRAPICR</sequence>
<evidence type="ECO:0000256" key="6">
    <source>
        <dbReference type="HAMAP-Rule" id="MF_01161"/>
    </source>
</evidence>
<evidence type="ECO:0000256" key="3">
    <source>
        <dbReference type="ARBA" id="ARBA00022741"/>
    </source>
</evidence>
<keyword evidence="1 6" id="KW-0436">Ligase</keyword>
<dbReference type="InterPro" id="IPR014729">
    <property type="entry name" value="Rossmann-like_a/b/a_fold"/>
</dbReference>
<dbReference type="OrthoDB" id="5244702at2"/>
<evidence type="ECO:0000256" key="1">
    <source>
        <dbReference type="ARBA" id="ARBA00022598"/>
    </source>
</evidence>
<comment type="caution">
    <text evidence="8">The sequence shown here is derived from an EMBL/GenBank/DDBJ whole genome shotgun (WGS) entry which is preliminary data.</text>
</comment>
<dbReference type="Pfam" id="PF01171">
    <property type="entry name" value="ATP_bind_3"/>
    <property type="match status" value="1"/>
</dbReference>
<feature type="domain" description="tRNA(Ile)-lysidine/2-thiocytidine synthase N-terminal" evidence="7">
    <location>
        <begin position="28"/>
        <end position="201"/>
    </location>
</feature>
<name>A0A2N6VN21_9MICO</name>
<dbReference type="AlphaFoldDB" id="A0A2N6VN21"/>
<dbReference type="GO" id="GO:0005737">
    <property type="term" value="C:cytoplasm"/>
    <property type="evidence" value="ECO:0007669"/>
    <property type="project" value="UniProtKB-SubCell"/>
</dbReference>
<dbReference type="PANTHER" id="PTHR43033">
    <property type="entry name" value="TRNA(ILE)-LYSIDINE SYNTHASE-RELATED"/>
    <property type="match status" value="1"/>
</dbReference>
<comment type="domain">
    <text evidence="6">The N-terminal region contains the highly conserved SGGXDS motif, predicted to be a P-loop motif involved in ATP binding.</text>
</comment>
<dbReference type="EMBL" id="PNHK01000002">
    <property type="protein sequence ID" value="PMD05418.1"/>
    <property type="molecule type" value="Genomic_DNA"/>
</dbReference>
<evidence type="ECO:0000256" key="5">
    <source>
        <dbReference type="ARBA" id="ARBA00048539"/>
    </source>
</evidence>
<keyword evidence="2 6" id="KW-0819">tRNA processing</keyword>
<evidence type="ECO:0000313" key="9">
    <source>
        <dbReference type="Proteomes" id="UP000235598"/>
    </source>
</evidence>
<dbReference type="HAMAP" id="MF_01161">
    <property type="entry name" value="tRNA_Ile_lys_synt"/>
    <property type="match status" value="1"/>
</dbReference>
<dbReference type="PANTHER" id="PTHR43033:SF1">
    <property type="entry name" value="TRNA(ILE)-LYSIDINE SYNTHASE-RELATED"/>
    <property type="match status" value="1"/>
</dbReference>
<keyword evidence="4 6" id="KW-0067">ATP-binding</keyword>
<keyword evidence="3 6" id="KW-0547">Nucleotide-binding</keyword>
<dbReference type="GO" id="GO:0032267">
    <property type="term" value="F:tRNA(Ile)-lysidine synthase activity"/>
    <property type="evidence" value="ECO:0007669"/>
    <property type="project" value="UniProtKB-EC"/>
</dbReference>
<comment type="similarity">
    <text evidence="6">Belongs to the tRNA(Ile)-lysidine synthase family.</text>
</comment>
<dbReference type="SUPFAM" id="SSF52402">
    <property type="entry name" value="Adenine nucleotide alpha hydrolases-like"/>
    <property type="match status" value="1"/>
</dbReference>
<reference evidence="8 9" key="1">
    <citation type="submission" date="2017-09" db="EMBL/GenBank/DDBJ databases">
        <title>Bacterial strain isolated from the female urinary microbiota.</title>
        <authorList>
            <person name="Thomas-White K."/>
            <person name="Kumar N."/>
            <person name="Forster S."/>
            <person name="Putonti C."/>
            <person name="Lawley T."/>
            <person name="Wolfe A.J."/>
        </authorList>
    </citation>
    <scope>NUCLEOTIDE SEQUENCE [LARGE SCALE GENOMIC DNA]</scope>
    <source>
        <strain evidence="8 9">UMB1301</strain>
    </source>
</reference>
<evidence type="ECO:0000256" key="4">
    <source>
        <dbReference type="ARBA" id="ARBA00022840"/>
    </source>
</evidence>
<dbReference type="InterPro" id="IPR011063">
    <property type="entry name" value="TilS/TtcA_N"/>
</dbReference>
<dbReference type="InterPro" id="IPR012795">
    <property type="entry name" value="tRNA_Ile_lys_synt_N"/>
</dbReference>
<dbReference type="CDD" id="cd01992">
    <property type="entry name" value="TilS_N"/>
    <property type="match status" value="1"/>
</dbReference>
<dbReference type="EC" id="6.3.4.19" evidence="6"/>
<accession>A0A2N6VN21</accession>
<comment type="catalytic activity">
    <reaction evidence="5 6">
        <text>cytidine(34) in tRNA(Ile2) + L-lysine + ATP = lysidine(34) in tRNA(Ile2) + AMP + diphosphate + H(+)</text>
        <dbReference type="Rhea" id="RHEA:43744"/>
        <dbReference type="Rhea" id="RHEA-COMP:10625"/>
        <dbReference type="Rhea" id="RHEA-COMP:10670"/>
        <dbReference type="ChEBI" id="CHEBI:15378"/>
        <dbReference type="ChEBI" id="CHEBI:30616"/>
        <dbReference type="ChEBI" id="CHEBI:32551"/>
        <dbReference type="ChEBI" id="CHEBI:33019"/>
        <dbReference type="ChEBI" id="CHEBI:82748"/>
        <dbReference type="ChEBI" id="CHEBI:83665"/>
        <dbReference type="ChEBI" id="CHEBI:456215"/>
        <dbReference type="EC" id="6.3.4.19"/>
    </reaction>
</comment>
<dbReference type="Gene3D" id="1.20.59.20">
    <property type="match status" value="1"/>
</dbReference>
<dbReference type="SUPFAM" id="SSF82829">
    <property type="entry name" value="MesJ substrate recognition domain-like"/>
    <property type="match status" value="1"/>
</dbReference>